<organism evidence="3 4">
    <name type="scientific">Candidatus Andersenbacteria bacterium CG10_big_fil_rev_8_21_14_0_10_54_11</name>
    <dbReference type="NCBI Taxonomy" id="1974485"/>
    <lineage>
        <taxon>Bacteria</taxon>
        <taxon>Candidatus Anderseniibacteriota</taxon>
    </lineage>
</organism>
<evidence type="ECO:0000313" key="3">
    <source>
        <dbReference type="EMBL" id="PIT98431.1"/>
    </source>
</evidence>
<comment type="caution">
    <text evidence="3">The sequence shown here is derived from an EMBL/GenBank/DDBJ whole genome shotgun (WGS) entry which is preliminary data.</text>
</comment>
<dbReference type="Proteomes" id="UP000230731">
    <property type="component" value="Unassembled WGS sequence"/>
</dbReference>
<feature type="chain" id="PRO_5014740410" evidence="2">
    <location>
        <begin position="19"/>
        <end position="482"/>
    </location>
</feature>
<name>A0A2M6X046_9BACT</name>
<protein>
    <submittedName>
        <fullName evidence="3">Uncharacterized protein</fullName>
    </submittedName>
</protein>
<feature type="signal peptide" evidence="2">
    <location>
        <begin position="1"/>
        <end position="18"/>
    </location>
</feature>
<keyword evidence="2" id="KW-0732">Signal</keyword>
<feature type="region of interest" description="Disordered" evidence="1">
    <location>
        <begin position="454"/>
        <end position="482"/>
    </location>
</feature>
<evidence type="ECO:0000313" key="4">
    <source>
        <dbReference type="Proteomes" id="UP000230731"/>
    </source>
</evidence>
<accession>A0A2M6X046</accession>
<proteinExistence type="predicted"/>
<reference evidence="4" key="1">
    <citation type="submission" date="2017-09" db="EMBL/GenBank/DDBJ databases">
        <title>Depth-based differentiation of microbial function through sediment-hosted aquifers and enrichment of novel symbionts in the deep terrestrial subsurface.</title>
        <authorList>
            <person name="Probst A.J."/>
            <person name="Ladd B."/>
            <person name="Jarett J.K."/>
            <person name="Geller-Mcgrath D.E."/>
            <person name="Sieber C.M.K."/>
            <person name="Emerson J.B."/>
            <person name="Anantharaman K."/>
            <person name="Thomas B.C."/>
            <person name="Malmstrom R."/>
            <person name="Stieglmeier M."/>
            <person name="Klingl A."/>
            <person name="Woyke T."/>
            <person name="Ryan C.M."/>
            <person name="Banfield J.F."/>
        </authorList>
    </citation>
    <scope>NUCLEOTIDE SEQUENCE [LARGE SCALE GENOMIC DNA]</scope>
</reference>
<evidence type="ECO:0000256" key="2">
    <source>
        <dbReference type="SAM" id="SignalP"/>
    </source>
</evidence>
<dbReference type="EMBL" id="PEZP01000008">
    <property type="protein sequence ID" value="PIT98431.1"/>
    <property type="molecule type" value="Genomic_DNA"/>
</dbReference>
<gene>
    <name evidence="3" type="ORF">COT71_00880</name>
</gene>
<dbReference type="AlphaFoldDB" id="A0A2M6X046"/>
<evidence type="ECO:0000256" key="1">
    <source>
        <dbReference type="SAM" id="MobiDB-lite"/>
    </source>
</evidence>
<sequence length="482" mass="51289">MVLLVLVGFFSGAKPAWADPHAVFYTATAQAQLFFNVLAALNQADYVELAGDRKGLAGARGSSGSEINYQAAATETDLSNLISRPVTLEGYDQYSDSLLRQLAAEKQRIVSGEELAHVACERILGKPDCVDQPNGDEAIKAQEKATEKAFVEDPLEWAVWPVFYGAAPALFSGDPAVEATRRELLKFGNVPFAYSRDLHLLRDSLRNAGDAQSLALLADIDYLAGGIAADMLGYSDGNLIQGSVTPNYSAQKLRSIPELVRQSFVNENLPNAMQQIALGAAQRVRDQQALIQIEGSKGNSRVVSDRERDPGATLYRNARGLPADFTLPDSPGELSLELTAPPALRRSELDAVTGYSHDIDAAQQFANLASLSYHGDEDLTPNGIGEVLGIQSGAATEGGRVLAAASGQSTSQPTKLDVHQLPAHAQGFYGRLLALIFDSEPQRRAATLPTCGYSGCDNQSDNGPGNSGAPLDGAPPEPLDNP</sequence>
<feature type="compositionally biased region" description="Pro residues" evidence="1">
    <location>
        <begin position="473"/>
        <end position="482"/>
    </location>
</feature>